<dbReference type="Proteomes" id="UP000064137">
    <property type="component" value="Chromosome"/>
</dbReference>
<keyword evidence="1" id="KW-0443">Lipid metabolism</keyword>
<comment type="catalytic activity">
    <reaction evidence="1">
        <text>a 1,2-diacyl-sn-glycero-3-phospho-(1'-sn-glycero-3'-phosphate) + H2O = a 1,2-diacyl-sn-glycero-3-phospho-(1'-sn-glycerol) + phosphate</text>
        <dbReference type="Rhea" id="RHEA:33751"/>
        <dbReference type="ChEBI" id="CHEBI:15377"/>
        <dbReference type="ChEBI" id="CHEBI:43474"/>
        <dbReference type="ChEBI" id="CHEBI:60110"/>
        <dbReference type="ChEBI" id="CHEBI:64716"/>
        <dbReference type="EC" id="3.1.3.27"/>
    </reaction>
</comment>
<organism evidence="4 5">
    <name type="scientific">Pseudomonas oryzihabitans</name>
    <dbReference type="NCBI Taxonomy" id="47885"/>
    <lineage>
        <taxon>Bacteria</taxon>
        <taxon>Pseudomonadati</taxon>
        <taxon>Pseudomonadota</taxon>
        <taxon>Gammaproteobacteria</taxon>
        <taxon>Pseudomonadales</taxon>
        <taxon>Pseudomonadaceae</taxon>
        <taxon>Pseudomonas</taxon>
    </lineage>
</organism>
<dbReference type="GO" id="GO:0008962">
    <property type="term" value="F:phosphatidylglycerophosphatase activity"/>
    <property type="evidence" value="ECO:0007669"/>
    <property type="project" value="UniProtKB-EC"/>
</dbReference>
<comment type="function">
    <text evidence="1">Lipid phosphatase which dephosphorylates phosphatidylglycerophosphate (PGP) to phosphatidylglycerol (PG).</text>
</comment>
<dbReference type="InterPro" id="IPR026037">
    <property type="entry name" value="PgpA"/>
</dbReference>
<dbReference type="GO" id="GO:0046872">
    <property type="term" value="F:metal ion binding"/>
    <property type="evidence" value="ECO:0007669"/>
    <property type="project" value="UniProtKB-KW"/>
</dbReference>
<keyword evidence="1" id="KW-0378">Hydrolase</keyword>
<evidence type="ECO:0000313" key="4">
    <source>
        <dbReference type="EMBL" id="ALZ86345.1"/>
    </source>
</evidence>
<dbReference type="OrthoDB" id="9804091at2"/>
<evidence type="ECO:0000259" key="3">
    <source>
        <dbReference type="Pfam" id="PF04608"/>
    </source>
</evidence>
<dbReference type="EMBL" id="CP013987">
    <property type="protein sequence ID" value="ALZ86345.1"/>
    <property type="molecule type" value="Genomic_DNA"/>
</dbReference>
<keyword evidence="1" id="KW-1208">Phospholipid metabolism</keyword>
<reference evidence="4 5" key="1">
    <citation type="submission" date="2016-01" db="EMBL/GenBank/DDBJ databases">
        <title>Annotation of Pseudomonas oryzihabitans USDA-ARS-USMARC-56511.</title>
        <authorList>
            <person name="Harhay G.P."/>
            <person name="Harhay D.M."/>
            <person name="Smith T.P.L."/>
            <person name="Bono J.L."/>
            <person name="Heaton M.P."/>
            <person name="Clawson M.L."/>
            <person name="Chitko-Mckown C.G."/>
            <person name="Capik S.F."/>
            <person name="DeDonder K.D."/>
            <person name="Apley M.D."/>
            <person name="Lubbers B.V."/>
            <person name="White B.J."/>
            <person name="Larson R.L."/>
        </authorList>
    </citation>
    <scope>NUCLEOTIDE SEQUENCE [LARGE SCALE GENOMIC DNA]</scope>
    <source>
        <strain evidence="4 5">USDA-ARS-USMARC-56511</strain>
    </source>
</reference>
<dbReference type="CDD" id="cd06971">
    <property type="entry name" value="PgpA"/>
    <property type="match status" value="1"/>
</dbReference>
<dbReference type="PANTHER" id="PTHR36305:SF1">
    <property type="entry name" value="PHOSPHATIDYLGLYCEROPHOSPHATASE A"/>
    <property type="match status" value="1"/>
</dbReference>
<dbReference type="GO" id="GO:0009395">
    <property type="term" value="P:phospholipid catabolic process"/>
    <property type="evidence" value="ECO:0007669"/>
    <property type="project" value="UniProtKB-KW"/>
</dbReference>
<feature type="transmembrane region" description="Helical" evidence="2">
    <location>
        <begin position="138"/>
        <end position="157"/>
    </location>
</feature>
<feature type="transmembrane region" description="Helical" evidence="2">
    <location>
        <begin position="57"/>
        <end position="75"/>
    </location>
</feature>
<comment type="pathway">
    <text evidence="1">Phospholipid metabolism; phosphatidylglycerol biosynthesis; phosphatidylglycerol from CDP-diacylglycerol: step 2/2.</text>
</comment>
<dbReference type="InterPro" id="IPR007686">
    <property type="entry name" value="YutG/PgpA"/>
</dbReference>
<dbReference type="Pfam" id="PF04608">
    <property type="entry name" value="PgpA"/>
    <property type="match status" value="1"/>
</dbReference>
<accession>A0A0U4XXB9</accession>
<dbReference type="SUPFAM" id="SSF101307">
    <property type="entry name" value="YutG-like"/>
    <property type="match status" value="1"/>
</dbReference>
<dbReference type="UniPathway" id="UPA00084">
    <property type="reaction ID" value="UER00504"/>
</dbReference>
<keyword evidence="1" id="KW-0479">Metal-binding</keyword>
<evidence type="ECO:0000256" key="2">
    <source>
        <dbReference type="SAM" id="Phobius"/>
    </source>
</evidence>
<keyword evidence="2" id="KW-1133">Transmembrane helix</keyword>
<evidence type="ECO:0000313" key="5">
    <source>
        <dbReference type="Proteomes" id="UP000064137"/>
    </source>
</evidence>
<dbReference type="GO" id="GO:0006655">
    <property type="term" value="P:phosphatidylglycerol biosynthetic process"/>
    <property type="evidence" value="ECO:0007669"/>
    <property type="project" value="UniProtKB-UniPathway"/>
</dbReference>
<keyword evidence="1" id="KW-0460">Magnesium</keyword>
<proteinExistence type="predicted"/>
<dbReference type="AlphaFoldDB" id="A0A0U4XXB9"/>
<dbReference type="KEGG" id="por:APT59_19835"/>
<dbReference type="PANTHER" id="PTHR36305">
    <property type="entry name" value="PHOSPHATIDYLGLYCEROPHOSPHATASE A"/>
    <property type="match status" value="1"/>
</dbReference>
<feature type="transmembrane region" description="Helical" evidence="2">
    <location>
        <begin position="95"/>
        <end position="118"/>
    </location>
</feature>
<dbReference type="InterPro" id="IPR036681">
    <property type="entry name" value="PgpA-like_sf"/>
</dbReference>
<dbReference type="GO" id="GO:0005886">
    <property type="term" value="C:plasma membrane"/>
    <property type="evidence" value="ECO:0007669"/>
    <property type="project" value="UniProtKB-SubCell"/>
</dbReference>
<dbReference type="PIRSF" id="PIRSF006162">
    <property type="entry name" value="PgpA"/>
    <property type="match status" value="1"/>
</dbReference>
<feature type="domain" description="YutG/PgpA" evidence="3">
    <location>
        <begin position="23"/>
        <end position="161"/>
    </location>
</feature>
<protein>
    <recommendedName>
        <fullName evidence="1">Phosphatidylglycerophosphatase A</fullName>
        <ecNumber evidence="1">3.1.3.27</ecNumber>
    </recommendedName>
    <alternativeName>
        <fullName evidence="1">Phosphatidylglycerolphosphate phosphatase A</fullName>
    </alternativeName>
</protein>
<comment type="subcellular location">
    <subcellularLocation>
        <location evidence="1">Cell inner membrane</location>
        <topology evidence="1">Multi-pass membrane protein</topology>
    </subcellularLocation>
</comment>
<evidence type="ECO:0000256" key="1">
    <source>
        <dbReference type="PIRNR" id="PIRNR006162"/>
    </source>
</evidence>
<keyword evidence="1" id="KW-0997">Cell inner membrane</keyword>
<comment type="cofactor">
    <cofactor evidence="1">
        <name>Mg(2+)</name>
        <dbReference type="ChEBI" id="CHEBI:18420"/>
    </cofactor>
</comment>
<keyword evidence="1" id="KW-0595">Phospholipid degradation</keyword>
<name>A0A0U4XXB9_9PSED</name>
<keyword evidence="1" id="KW-1003">Cell membrane</keyword>
<keyword evidence="1" id="KW-0442">Lipid degradation</keyword>
<keyword evidence="1 2" id="KW-0812">Transmembrane</keyword>
<dbReference type="EC" id="3.1.3.27" evidence="1"/>
<keyword evidence="1 2" id="KW-0472">Membrane</keyword>
<dbReference type="RefSeq" id="WP_059316436.1">
    <property type="nucleotide sequence ID" value="NZ_CP013987.1"/>
</dbReference>
<sequence length="169" mass="18698">MSEHQAPAQPVPLSVWRDPWHFLAFGLGSGTLPKAPGTWGSLIALPFVPLWQLLTGWSYPLLLVALTLFGCWLCGKVARELGVHDHEGIVWDEMVGIWITFWLAPPGLIWLVVGFVAFRVLDICKPWPIRWLDVNVRGGVGIMVDDVLAGILAWLVVQGLHIGWGHLVG</sequence>
<gene>
    <name evidence="4" type="ORF">APT59_19835</name>
</gene>